<organism evidence="13 14">
    <name type="scientific">Micavibrio aeruginosavorus</name>
    <dbReference type="NCBI Taxonomy" id="349221"/>
    <lineage>
        <taxon>Bacteria</taxon>
        <taxon>Pseudomonadati</taxon>
        <taxon>Bdellovibrionota</taxon>
        <taxon>Bdellovibrionia</taxon>
        <taxon>Bdellovibrionales</taxon>
        <taxon>Pseudobdellovibrionaceae</taxon>
        <taxon>Micavibrio</taxon>
    </lineage>
</organism>
<dbReference type="GO" id="GO:0006811">
    <property type="term" value="P:monoatomic ion transport"/>
    <property type="evidence" value="ECO:0007669"/>
    <property type="project" value="UniProtKB-KW"/>
</dbReference>
<feature type="domain" description="Porin" evidence="12">
    <location>
        <begin position="9"/>
        <end position="357"/>
    </location>
</feature>
<gene>
    <name evidence="13" type="ORF">HYS17_00895</name>
</gene>
<evidence type="ECO:0000256" key="4">
    <source>
        <dbReference type="ARBA" id="ARBA00022452"/>
    </source>
</evidence>
<dbReference type="Proteomes" id="UP000595362">
    <property type="component" value="Chromosome"/>
</dbReference>
<keyword evidence="10" id="KW-0998">Cell outer membrane</keyword>
<evidence type="ECO:0000256" key="11">
    <source>
        <dbReference type="SAM" id="SignalP"/>
    </source>
</evidence>
<evidence type="ECO:0000256" key="9">
    <source>
        <dbReference type="ARBA" id="ARBA00023136"/>
    </source>
</evidence>
<evidence type="ECO:0000256" key="6">
    <source>
        <dbReference type="ARBA" id="ARBA00022729"/>
    </source>
</evidence>
<name>A0A7T5R2J7_9BACT</name>
<evidence type="ECO:0000313" key="13">
    <source>
        <dbReference type="EMBL" id="QQG36382.1"/>
    </source>
</evidence>
<evidence type="ECO:0000256" key="1">
    <source>
        <dbReference type="ARBA" id="ARBA00004571"/>
    </source>
</evidence>
<keyword evidence="9" id="KW-0472">Membrane</keyword>
<dbReference type="SUPFAM" id="SSF56935">
    <property type="entry name" value="Porins"/>
    <property type="match status" value="1"/>
</dbReference>
<comment type="subcellular location">
    <subcellularLocation>
        <location evidence="1">Cell outer membrane</location>
        <topology evidence="1">Multi-pass membrane protein</topology>
    </subcellularLocation>
</comment>
<accession>A0A7T5R2J7</accession>
<dbReference type="InterPro" id="IPR023614">
    <property type="entry name" value="Porin_dom_sf"/>
</dbReference>
<evidence type="ECO:0000256" key="10">
    <source>
        <dbReference type="ARBA" id="ARBA00023237"/>
    </source>
</evidence>
<feature type="signal peptide" evidence="11">
    <location>
        <begin position="1"/>
        <end position="23"/>
    </location>
</feature>
<evidence type="ECO:0000313" key="14">
    <source>
        <dbReference type="Proteomes" id="UP000595362"/>
    </source>
</evidence>
<comment type="subunit">
    <text evidence="2">Homotrimer.</text>
</comment>
<dbReference type="InterPro" id="IPR033900">
    <property type="entry name" value="Gram_neg_porin_domain"/>
</dbReference>
<dbReference type="PANTHER" id="PTHR34501">
    <property type="entry name" value="PROTEIN YDDL-RELATED"/>
    <property type="match status" value="1"/>
</dbReference>
<keyword evidence="4" id="KW-1134">Transmembrane beta strand</keyword>
<dbReference type="PANTHER" id="PTHR34501:SF9">
    <property type="entry name" value="MAJOR OUTER MEMBRANE PROTEIN P.IA"/>
    <property type="match status" value="1"/>
</dbReference>
<dbReference type="GO" id="GO:0009279">
    <property type="term" value="C:cell outer membrane"/>
    <property type="evidence" value="ECO:0007669"/>
    <property type="project" value="UniProtKB-SubCell"/>
</dbReference>
<sequence length="378" mass="39881">MKKLLCTAAVAGLCAVAAAPAMAQGDQSALELSLGGYFRGYVTYASQDTATGSEERHIDILRDTEVHFTGETTLDNGLTVGVHVEAEADMGDSFGVDESYMYVSGSWGRVNFGGEDGAAYLLQVAAPSADSNYDGIRQYVDAVNYAIADAAFTGLAAADWDYAQDATDQTDKITYLSPVFNGFQAGVSYTPDVVATGYSLNAETSAASNSLGGVNADDVAGSYGAAWDLGARYEGQFDAFGLTLGAGYTHVSHEEDAASEDDLTAWNVGAAATFGAFGVGLVYTENDNGTDPENETDIWVLGADYTTGPWKLGASWYNREDENFSGTDDLDTDRLSGGVTYTYGPGMTFRGSVQYIDHEVGTDDMDATAFLLGSQVNF</sequence>
<keyword evidence="8" id="KW-0626">Porin</keyword>
<proteinExistence type="predicted"/>
<keyword evidence="7" id="KW-0406">Ion transport</keyword>
<evidence type="ECO:0000256" key="5">
    <source>
        <dbReference type="ARBA" id="ARBA00022692"/>
    </source>
</evidence>
<evidence type="ECO:0000259" key="12">
    <source>
        <dbReference type="Pfam" id="PF13609"/>
    </source>
</evidence>
<keyword evidence="3" id="KW-0813">Transport</keyword>
<keyword evidence="6 11" id="KW-0732">Signal</keyword>
<feature type="chain" id="PRO_5032994167" evidence="11">
    <location>
        <begin position="24"/>
        <end position="378"/>
    </location>
</feature>
<dbReference type="AlphaFoldDB" id="A0A7T5R2J7"/>
<dbReference type="Gene3D" id="2.40.160.10">
    <property type="entry name" value="Porin"/>
    <property type="match status" value="1"/>
</dbReference>
<evidence type="ECO:0000256" key="8">
    <source>
        <dbReference type="ARBA" id="ARBA00023114"/>
    </source>
</evidence>
<evidence type="ECO:0000256" key="2">
    <source>
        <dbReference type="ARBA" id="ARBA00011233"/>
    </source>
</evidence>
<dbReference type="EMBL" id="CP066681">
    <property type="protein sequence ID" value="QQG36382.1"/>
    <property type="molecule type" value="Genomic_DNA"/>
</dbReference>
<keyword evidence="5" id="KW-0812">Transmembrane</keyword>
<evidence type="ECO:0000256" key="3">
    <source>
        <dbReference type="ARBA" id="ARBA00022448"/>
    </source>
</evidence>
<evidence type="ECO:0000256" key="7">
    <source>
        <dbReference type="ARBA" id="ARBA00023065"/>
    </source>
</evidence>
<dbReference type="Pfam" id="PF13609">
    <property type="entry name" value="Porin_4"/>
    <property type="match status" value="1"/>
</dbReference>
<reference evidence="13 14" key="1">
    <citation type="submission" date="2020-07" db="EMBL/GenBank/DDBJ databases">
        <title>Huge and variable diversity of episymbiotic CPR bacteria and DPANN archaea in groundwater ecosystems.</title>
        <authorList>
            <person name="He C.Y."/>
            <person name="Keren R."/>
            <person name="Whittaker M."/>
            <person name="Farag I.F."/>
            <person name="Doudna J."/>
            <person name="Cate J.H.D."/>
            <person name="Banfield J.F."/>
        </authorList>
    </citation>
    <scope>NUCLEOTIDE SEQUENCE [LARGE SCALE GENOMIC DNA]</scope>
    <source>
        <strain evidence="13">NC_groundwater_70_Ag_B-0.1um_54_66</strain>
    </source>
</reference>
<dbReference type="GO" id="GO:0015288">
    <property type="term" value="F:porin activity"/>
    <property type="evidence" value="ECO:0007669"/>
    <property type="project" value="UniProtKB-KW"/>
</dbReference>
<dbReference type="InterPro" id="IPR050298">
    <property type="entry name" value="Gram-neg_bact_OMP"/>
</dbReference>
<protein>
    <submittedName>
        <fullName evidence="13">Porin</fullName>
    </submittedName>
</protein>
<dbReference type="GO" id="GO:0046930">
    <property type="term" value="C:pore complex"/>
    <property type="evidence" value="ECO:0007669"/>
    <property type="project" value="UniProtKB-KW"/>
</dbReference>